<dbReference type="InterPro" id="IPR009620">
    <property type="entry name" value="UPF0236"/>
</dbReference>
<sequence>MDKLGNKLIKIILESDNSIDMEKNMYQAISEVIVEIVSEALEKVDDKLVNSMKVQGYEIERKDKRKIQFLFGDVTFFLFYIVFLQK</sequence>
<comment type="similarity">
    <text evidence="1">Belongs to the UPF0236 family.</text>
</comment>
<name>A0A6A8LPU2_9LACO</name>
<evidence type="ECO:0000313" key="4">
    <source>
        <dbReference type="Proteomes" id="UP000437575"/>
    </source>
</evidence>
<evidence type="ECO:0000313" key="3">
    <source>
        <dbReference type="EMBL" id="MSE06135.1"/>
    </source>
</evidence>
<evidence type="ECO:0000256" key="1">
    <source>
        <dbReference type="ARBA" id="ARBA00006539"/>
    </source>
</evidence>
<dbReference type="Pfam" id="PF06782">
    <property type="entry name" value="UPF0236"/>
    <property type="match status" value="1"/>
</dbReference>
<protein>
    <submittedName>
        <fullName evidence="3">Uncharacterized protein</fullName>
    </submittedName>
</protein>
<keyword evidence="2" id="KW-1133">Transmembrane helix</keyword>
<feature type="transmembrane region" description="Helical" evidence="2">
    <location>
        <begin position="67"/>
        <end position="84"/>
    </location>
</feature>
<dbReference type="Proteomes" id="UP000437575">
    <property type="component" value="Unassembled WGS sequence"/>
</dbReference>
<reference evidence="3 4" key="1">
    <citation type="submission" date="2019-11" db="EMBL/GenBank/DDBJ databases">
        <title>Draft Genome Sequence of Plant Growth-Promoting Rhizosphere-Associated Bacteria.</title>
        <authorList>
            <person name="Vasilyev I.Y."/>
            <person name="Radchenko V."/>
            <person name="Ilnitskaya E.V."/>
        </authorList>
    </citation>
    <scope>NUCLEOTIDE SEQUENCE [LARGE SCALE GENOMIC DNA]</scope>
    <source>
        <strain evidence="3 4">VRA_1sq_f</strain>
    </source>
</reference>
<evidence type="ECO:0000256" key="2">
    <source>
        <dbReference type="SAM" id="Phobius"/>
    </source>
</evidence>
<gene>
    <name evidence="3" type="ORF">GKC34_10160</name>
</gene>
<dbReference type="EMBL" id="WKKZ01000635">
    <property type="protein sequence ID" value="MSE06135.1"/>
    <property type="molecule type" value="Genomic_DNA"/>
</dbReference>
<accession>A0A6A8LPU2</accession>
<dbReference type="AlphaFoldDB" id="A0A6A8LPU2"/>
<comment type="caution">
    <text evidence="3">The sequence shown here is derived from an EMBL/GenBank/DDBJ whole genome shotgun (WGS) entry which is preliminary data.</text>
</comment>
<keyword evidence="2" id="KW-0812">Transmembrane</keyword>
<organism evidence="3 4">
    <name type="scientific">Ligilactobacillus salivarius</name>
    <dbReference type="NCBI Taxonomy" id="1624"/>
    <lineage>
        <taxon>Bacteria</taxon>
        <taxon>Bacillati</taxon>
        <taxon>Bacillota</taxon>
        <taxon>Bacilli</taxon>
        <taxon>Lactobacillales</taxon>
        <taxon>Lactobacillaceae</taxon>
        <taxon>Ligilactobacillus</taxon>
    </lineage>
</organism>
<proteinExistence type="inferred from homology"/>
<keyword evidence="2" id="KW-0472">Membrane</keyword>